<evidence type="ECO:0000313" key="18">
    <source>
        <dbReference type="EMBL" id="RZF36778.1"/>
    </source>
</evidence>
<evidence type="ECO:0000256" key="8">
    <source>
        <dbReference type="ARBA" id="ARBA00022912"/>
    </source>
</evidence>
<feature type="domain" description="Ig-like" evidence="16">
    <location>
        <begin position="16"/>
        <end position="108"/>
    </location>
</feature>
<dbReference type="PANTHER" id="PTHR44170:SF57">
    <property type="entry name" value="PROTEIN TYROSINE PHOSPHATASE RECEPTOR TYPE S"/>
    <property type="match status" value="1"/>
</dbReference>
<evidence type="ECO:0000256" key="2">
    <source>
        <dbReference type="ARBA" id="ARBA00010504"/>
    </source>
</evidence>
<evidence type="ECO:0000256" key="7">
    <source>
        <dbReference type="ARBA" id="ARBA00022801"/>
    </source>
</evidence>
<dbReference type="EMBL" id="QKKF02025899">
    <property type="protein sequence ID" value="RZF36778.1"/>
    <property type="molecule type" value="Genomic_DNA"/>
</dbReference>
<dbReference type="InterPro" id="IPR007110">
    <property type="entry name" value="Ig-like_dom"/>
</dbReference>
<dbReference type="SUPFAM" id="SSF48726">
    <property type="entry name" value="Immunoglobulin"/>
    <property type="match status" value="3"/>
</dbReference>
<evidence type="ECO:0000259" key="17">
    <source>
        <dbReference type="PROSITE" id="PS50853"/>
    </source>
</evidence>
<dbReference type="GO" id="GO:0009653">
    <property type="term" value="P:anatomical structure morphogenesis"/>
    <property type="evidence" value="ECO:0007669"/>
    <property type="project" value="UniProtKB-ARBA"/>
</dbReference>
<feature type="domain" description="Ig-like" evidence="16">
    <location>
        <begin position="219"/>
        <end position="303"/>
    </location>
</feature>
<comment type="similarity">
    <text evidence="2">Belongs to the protein-tyrosine phosphatase family. Receptor class 2A subfamily.</text>
</comment>
<reference evidence="18 19" key="1">
    <citation type="journal article" date="2017" name="Gigascience">
        <title>Genome sequence of the small brown planthopper, Laodelphax striatellus.</title>
        <authorList>
            <person name="Zhu J."/>
            <person name="Jiang F."/>
            <person name="Wang X."/>
            <person name="Yang P."/>
            <person name="Bao Y."/>
            <person name="Zhao W."/>
            <person name="Wang W."/>
            <person name="Lu H."/>
            <person name="Wang Q."/>
            <person name="Cui N."/>
            <person name="Li J."/>
            <person name="Chen X."/>
            <person name="Luo L."/>
            <person name="Yu J."/>
            <person name="Kang L."/>
            <person name="Cui F."/>
        </authorList>
    </citation>
    <scope>NUCLEOTIDE SEQUENCE [LARGE SCALE GENOMIC DNA]</scope>
    <source>
        <strain evidence="18">Lst14</strain>
    </source>
</reference>
<dbReference type="FunFam" id="2.60.40.10:FF:001564">
    <property type="entry name" value="tyrosine-protein phosphatase Lar isoform X4"/>
    <property type="match status" value="1"/>
</dbReference>
<keyword evidence="13" id="KW-0325">Glycoprotein</keyword>
<dbReference type="FunFam" id="2.60.40.10:FF:000023">
    <property type="entry name" value="receptor-type tyrosine-protein phosphatase delta isoform X2"/>
    <property type="match status" value="1"/>
</dbReference>
<dbReference type="FunFam" id="2.60.40.10:FF:000189">
    <property type="entry name" value="Neogenin isoform 3"/>
    <property type="match status" value="1"/>
</dbReference>
<dbReference type="PROSITE" id="PS50853">
    <property type="entry name" value="FN3"/>
    <property type="match status" value="1"/>
</dbReference>
<dbReference type="InterPro" id="IPR036116">
    <property type="entry name" value="FN3_sf"/>
</dbReference>
<keyword evidence="9" id="KW-1133">Transmembrane helix</keyword>
<dbReference type="EC" id="3.1.3.48" evidence="3"/>
<dbReference type="CDD" id="cd00063">
    <property type="entry name" value="FN3"/>
    <property type="match status" value="1"/>
</dbReference>
<protein>
    <recommendedName>
        <fullName evidence="3">protein-tyrosine-phosphatase</fullName>
        <ecNumber evidence="3">3.1.3.48</ecNumber>
    </recommendedName>
</protein>
<dbReference type="GO" id="GO:0016020">
    <property type="term" value="C:membrane"/>
    <property type="evidence" value="ECO:0007669"/>
    <property type="project" value="UniProtKB-SubCell"/>
</dbReference>
<dbReference type="InterPro" id="IPR013783">
    <property type="entry name" value="Ig-like_fold"/>
</dbReference>
<keyword evidence="11" id="KW-1015">Disulfide bond</keyword>
<evidence type="ECO:0000256" key="11">
    <source>
        <dbReference type="ARBA" id="ARBA00023157"/>
    </source>
</evidence>
<sequence length="400" mass="44056">ANFSVFSYIQYLTHPPEITLKPRNQQVKVGGIAAFFCAARGDPTPQIQWRKNGKKLSGTQTRYIVQDYPQGGSLLRIDPVRANRDEATYECFAENGVGDAVSSEAVLTVYEADKLPSGFPQITQAPSTKVIEIGHNAVLTCTAMGTPPPKISWVREMLPIDPATNSRYTILKNNMPGALQITNSVEEDQGKYECMAENEIGTEYSHSTTLYVKVRRVPPQFTIKPQPMYEVMLGQDLNLTCVAVGSPMPFVKWRRGPAQDLTPEDKLPIGRNVLELANIQESANYTCVAASALGVIEAMTTVKVQSLPSAPTNVQISEITATSVRLTWSYPNTEDLLYYVIQYKPKNVNQAYSEISGIITMHYAVRSLSPYTEYEMFVIAVNNIGRGPPSASAIVTTGET</sequence>
<feature type="non-terminal residue" evidence="18">
    <location>
        <position position="400"/>
    </location>
</feature>
<keyword evidence="12" id="KW-0675">Receptor</keyword>
<evidence type="ECO:0000256" key="10">
    <source>
        <dbReference type="ARBA" id="ARBA00023136"/>
    </source>
</evidence>
<evidence type="ECO:0000256" key="4">
    <source>
        <dbReference type="ARBA" id="ARBA00022692"/>
    </source>
</evidence>
<dbReference type="InParanoid" id="A0A482WTI6"/>
<keyword evidence="19" id="KW-1185">Reference proteome</keyword>
<gene>
    <name evidence="18" type="ORF">LSTR_LSTR005091</name>
</gene>
<keyword evidence="7" id="KW-0378">Hydrolase</keyword>
<dbReference type="SMART" id="SM00409">
    <property type="entry name" value="IG"/>
    <property type="match status" value="3"/>
</dbReference>
<dbReference type="InterPro" id="IPR036179">
    <property type="entry name" value="Ig-like_dom_sf"/>
</dbReference>
<evidence type="ECO:0000256" key="3">
    <source>
        <dbReference type="ARBA" id="ARBA00013064"/>
    </source>
</evidence>
<dbReference type="GO" id="GO:0030154">
    <property type="term" value="P:cell differentiation"/>
    <property type="evidence" value="ECO:0007669"/>
    <property type="project" value="UniProtKB-ARBA"/>
</dbReference>
<dbReference type="PANTHER" id="PTHR44170">
    <property type="entry name" value="PROTEIN SIDEKICK"/>
    <property type="match status" value="1"/>
</dbReference>
<keyword evidence="14" id="KW-0393">Immunoglobulin domain</keyword>
<comment type="catalytic activity">
    <reaction evidence="15">
        <text>O-phospho-L-tyrosyl-[protein] + H2O = L-tyrosyl-[protein] + phosphate</text>
        <dbReference type="Rhea" id="RHEA:10684"/>
        <dbReference type="Rhea" id="RHEA-COMP:10136"/>
        <dbReference type="Rhea" id="RHEA-COMP:20101"/>
        <dbReference type="ChEBI" id="CHEBI:15377"/>
        <dbReference type="ChEBI" id="CHEBI:43474"/>
        <dbReference type="ChEBI" id="CHEBI:46858"/>
        <dbReference type="ChEBI" id="CHEBI:61978"/>
        <dbReference type="EC" id="3.1.3.48"/>
    </reaction>
</comment>
<dbReference type="GO" id="GO:0004725">
    <property type="term" value="F:protein tyrosine phosphatase activity"/>
    <property type="evidence" value="ECO:0007669"/>
    <property type="project" value="UniProtKB-EC"/>
</dbReference>
<evidence type="ECO:0000256" key="1">
    <source>
        <dbReference type="ARBA" id="ARBA00004167"/>
    </source>
</evidence>
<evidence type="ECO:0000259" key="16">
    <source>
        <dbReference type="PROSITE" id="PS50835"/>
    </source>
</evidence>
<evidence type="ECO:0000256" key="12">
    <source>
        <dbReference type="ARBA" id="ARBA00023170"/>
    </source>
</evidence>
<dbReference type="SUPFAM" id="SSF49265">
    <property type="entry name" value="Fibronectin type III"/>
    <property type="match status" value="1"/>
</dbReference>
<keyword evidence="4" id="KW-0812">Transmembrane</keyword>
<keyword evidence="5" id="KW-0732">Signal</keyword>
<dbReference type="PROSITE" id="PS50835">
    <property type="entry name" value="IG_LIKE"/>
    <property type="match status" value="3"/>
</dbReference>
<dbReference type="OrthoDB" id="10253954at2759"/>
<dbReference type="InterPro" id="IPR003598">
    <property type="entry name" value="Ig_sub2"/>
</dbReference>
<evidence type="ECO:0000256" key="15">
    <source>
        <dbReference type="ARBA" id="ARBA00051722"/>
    </source>
</evidence>
<evidence type="ECO:0000313" key="19">
    <source>
        <dbReference type="Proteomes" id="UP000291343"/>
    </source>
</evidence>
<accession>A0A482WTI6</accession>
<name>A0A482WTI6_LAOST</name>
<evidence type="ECO:0000256" key="6">
    <source>
        <dbReference type="ARBA" id="ARBA00022737"/>
    </source>
</evidence>
<feature type="domain" description="Fibronectin type-III" evidence="17">
    <location>
        <begin position="310"/>
        <end position="400"/>
    </location>
</feature>
<keyword evidence="10" id="KW-0472">Membrane</keyword>
<dbReference type="Proteomes" id="UP000291343">
    <property type="component" value="Unassembled WGS sequence"/>
</dbReference>
<proteinExistence type="inferred from homology"/>
<dbReference type="Gene3D" id="2.60.40.10">
    <property type="entry name" value="Immunoglobulins"/>
    <property type="match status" value="4"/>
</dbReference>
<dbReference type="InterPro" id="IPR003599">
    <property type="entry name" value="Ig_sub"/>
</dbReference>
<comment type="subcellular location">
    <subcellularLocation>
        <location evidence="1">Membrane</location>
        <topology evidence="1">Single-pass membrane protein</topology>
    </subcellularLocation>
</comment>
<evidence type="ECO:0000256" key="14">
    <source>
        <dbReference type="ARBA" id="ARBA00023319"/>
    </source>
</evidence>
<dbReference type="STRING" id="195883.A0A482WTI6"/>
<dbReference type="FunFam" id="2.60.40.10:FF:000010">
    <property type="entry name" value="receptor-type tyrosine-protein phosphatase delta isoform X1"/>
    <property type="match status" value="1"/>
</dbReference>
<feature type="domain" description="Ig-like" evidence="16">
    <location>
        <begin position="120"/>
        <end position="211"/>
    </location>
</feature>
<evidence type="ECO:0000256" key="9">
    <source>
        <dbReference type="ARBA" id="ARBA00022989"/>
    </source>
</evidence>
<dbReference type="InterPro" id="IPR013098">
    <property type="entry name" value="Ig_I-set"/>
</dbReference>
<dbReference type="GO" id="GO:0098609">
    <property type="term" value="P:cell-cell adhesion"/>
    <property type="evidence" value="ECO:0007669"/>
    <property type="project" value="TreeGrafter"/>
</dbReference>
<dbReference type="SMART" id="SM00408">
    <property type="entry name" value="IGc2"/>
    <property type="match status" value="3"/>
</dbReference>
<evidence type="ECO:0000256" key="5">
    <source>
        <dbReference type="ARBA" id="ARBA00022729"/>
    </source>
</evidence>
<evidence type="ECO:0000256" key="13">
    <source>
        <dbReference type="ARBA" id="ARBA00023180"/>
    </source>
</evidence>
<organism evidence="18 19">
    <name type="scientific">Laodelphax striatellus</name>
    <name type="common">Small brown planthopper</name>
    <name type="synonym">Delphax striatella</name>
    <dbReference type="NCBI Taxonomy" id="195883"/>
    <lineage>
        <taxon>Eukaryota</taxon>
        <taxon>Metazoa</taxon>
        <taxon>Ecdysozoa</taxon>
        <taxon>Arthropoda</taxon>
        <taxon>Hexapoda</taxon>
        <taxon>Insecta</taxon>
        <taxon>Pterygota</taxon>
        <taxon>Neoptera</taxon>
        <taxon>Paraneoptera</taxon>
        <taxon>Hemiptera</taxon>
        <taxon>Auchenorrhyncha</taxon>
        <taxon>Fulgoroidea</taxon>
        <taxon>Delphacidae</taxon>
        <taxon>Criomorphinae</taxon>
        <taxon>Laodelphax</taxon>
    </lineage>
</organism>
<dbReference type="Pfam" id="PF07679">
    <property type="entry name" value="I-set"/>
    <property type="match status" value="1"/>
</dbReference>
<dbReference type="Pfam" id="PF00041">
    <property type="entry name" value="fn3"/>
    <property type="match status" value="1"/>
</dbReference>
<dbReference type="InterPro" id="IPR003961">
    <property type="entry name" value="FN3_dom"/>
</dbReference>
<dbReference type="AlphaFoldDB" id="A0A482WTI6"/>
<comment type="caution">
    <text evidence="18">The sequence shown here is derived from an EMBL/GenBank/DDBJ whole genome shotgun (WGS) entry which is preliminary data.</text>
</comment>
<feature type="non-terminal residue" evidence="18">
    <location>
        <position position="1"/>
    </location>
</feature>
<keyword evidence="6" id="KW-0677">Repeat</keyword>
<keyword evidence="8" id="KW-0904">Protein phosphatase</keyword>
<dbReference type="SMART" id="SM00060">
    <property type="entry name" value="FN3"/>
    <property type="match status" value="1"/>
</dbReference>
<dbReference type="Pfam" id="PF13927">
    <property type="entry name" value="Ig_3"/>
    <property type="match status" value="2"/>
</dbReference>